<keyword evidence="1 6" id="KW-0806">Transcription termination</keyword>
<dbReference type="InterPro" id="IPR036555">
    <property type="entry name" value="NusA_N_sf"/>
</dbReference>
<protein>
    <recommendedName>
        <fullName evidence="6">Transcription termination/antitermination protein NusA</fullName>
    </recommendedName>
</protein>
<dbReference type="SUPFAM" id="SSF54814">
    <property type="entry name" value="Prokaryotic type KH domain (KH-domain type II)"/>
    <property type="match status" value="2"/>
</dbReference>
<dbReference type="GO" id="GO:0003723">
    <property type="term" value="F:RNA binding"/>
    <property type="evidence" value="ECO:0007669"/>
    <property type="project" value="UniProtKB-UniRule"/>
</dbReference>
<dbReference type="InterPro" id="IPR013735">
    <property type="entry name" value="TF_NusA_N"/>
</dbReference>
<dbReference type="NCBIfam" id="TIGR01953">
    <property type="entry name" value="NusA"/>
    <property type="match status" value="1"/>
</dbReference>
<dbReference type="Gene3D" id="2.40.50.140">
    <property type="entry name" value="Nucleic acid-binding proteins"/>
    <property type="match status" value="1"/>
</dbReference>
<keyword evidence="4 6" id="KW-0805">Transcription regulation</keyword>
<feature type="domain" description="Transcription factor NusA N-terminal" evidence="7">
    <location>
        <begin position="7"/>
        <end position="122"/>
    </location>
</feature>
<dbReference type="AlphaFoldDB" id="A0A6G9HGL7"/>
<evidence type="ECO:0000259" key="8">
    <source>
        <dbReference type="Pfam" id="PF13184"/>
    </source>
</evidence>
<evidence type="ECO:0000256" key="2">
    <source>
        <dbReference type="ARBA" id="ARBA00022490"/>
    </source>
</evidence>
<evidence type="ECO:0000256" key="6">
    <source>
        <dbReference type="HAMAP-Rule" id="MF_00945"/>
    </source>
</evidence>
<dbReference type="InterPro" id="IPR025249">
    <property type="entry name" value="TF_NusA_KH_1st"/>
</dbReference>
<dbReference type="GO" id="GO:0006353">
    <property type="term" value="P:DNA-templated transcription termination"/>
    <property type="evidence" value="ECO:0007669"/>
    <property type="project" value="UniProtKB-UniRule"/>
</dbReference>
<sequence length="427" mass="48303">MSNFNIELINNIKMISDEKRIPRDSVADALKDAITKAYVKEFPETIVEVLVDIDNKTLDVNQILKVVEPYDDFNDYCEILLDDAKTISPDAKVGDEIKKPIDLSKLNRAVVAHILQIFKSNITIRTNSQVYKEWKDKLGTVIQAEVEKIDSRSGFVIVDLGTTFGFLSNNEKIPGELLNPGQTYSFYIKDVKEQSKGWPIILSRGDVGLVKYYLNLQIPEIQENLIEIKDIARIAGFKTKISVISHRPGIEAAGTVIGVRGSRIKTISEQINNEKIEVIEYSDDFSKYIINVCSPAEIAGFKLTEPKDQTGRRNVILVCKPEKLALLIGKFGNNVKLISKMLNADIEVKTIRDMGEEGLDYTRVDMKSFKQRTFDDTFKKYRTNNDVLSSFDTSSLDLSELNKFNNPNKIAKSQIAEQSKENTEEDK</sequence>
<accession>A0A6G9HGL7</accession>
<comment type="similarity">
    <text evidence="6">Belongs to the NusA family.</text>
</comment>
<reference evidence="10" key="1">
    <citation type="journal article" date="2020" name="J. ISSAAS">
        <title>Lactobacilli and other gastrointestinal microbiota of Peromyscus leucopus, reservoir host for agents of Lyme disease and other zoonoses in North America.</title>
        <authorList>
            <person name="Milovic A."/>
            <person name="Bassam K."/>
            <person name="Shao H."/>
            <person name="Chatzistamou I."/>
            <person name="Tufts D.M."/>
            <person name="Diuk-Wasser M."/>
            <person name="Barbour A.G."/>
        </authorList>
    </citation>
    <scope>NUCLEOTIDE SEQUENCE</scope>
    <source>
        <strain evidence="10">LL85</strain>
    </source>
</reference>
<dbReference type="GO" id="GO:0031564">
    <property type="term" value="P:transcription antitermination"/>
    <property type="evidence" value="ECO:0007669"/>
    <property type="project" value="UniProtKB-UniRule"/>
</dbReference>
<dbReference type="EMBL" id="MN991199">
    <property type="protein sequence ID" value="QIQ09852.1"/>
    <property type="molecule type" value="Genomic_DNA"/>
</dbReference>
<feature type="domain" description="Transcription factor NusA first KH" evidence="8">
    <location>
        <begin position="206"/>
        <end position="281"/>
    </location>
</feature>
<evidence type="ECO:0000259" key="7">
    <source>
        <dbReference type="Pfam" id="PF08529"/>
    </source>
</evidence>
<dbReference type="GO" id="GO:0003700">
    <property type="term" value="F:DNA-binding transcription factor activity"/>
    <property type="evidence" value="ECO:0007669"/>
    <property type="project" value="InterPro"/>
</dbReference>
<dbReference type="InterPro" id="IPR009019">
    <property type="entry name" value="KH_sf_prok-type"/>
</dbReference>
<dbReference type="GO" id="GO:0005829">
    <property type="term" value="C:cytosol"/>
    <property type="evidence" value="ECO:0007669"/>
    <property type="project" value="TreeGrafter"/>
</dbReference>
<evidence type="ECO:0000259" key="9">
    <source>
        <dbReference type="Pfam" id="PF26594"/>
    </source>
</evidence>
<evidence type="ECO:0000256" key="5">
    <source>
        <dbReference type="ARBA" id="ARBA00023163"/>
    </source>
</evidence>
<feature type="domain" description="NusA-like second KH" evidence="9">
    <location>
        <begin position="286"/>
        <end position="354"/>
    </location>
</feature>
<evidence type="ECO:0000256" key="1">
    <source>
        <dbReference type="ARBA" id="ARBA00022472"/>
    </source>
</evidence>
<dbReference type="Pfam" id="PF08529">
    <property type="entry name" value="NusA_N"/>
    <property type="match status" value="1"/>
</dbReference>
<comment type="subcellular location">
    <subcellularLocation>
        <location evidence="6">Cytoplasm</location>
    </subcellularLocation>
</comment>
<dbReference type="SUPFAM" id="SSF50249">
    <property type="entry name" value="Nucleic acid-binding proteins"/>
    <property type="match status" value="1"/>
</dbReference>
<dbReference type="Gene3D" id="3.30.300.20">
    <property type="match status" value="2"/>
</dbReference>
<dbReference type="PANTHER" id="PTHR22648">
    <property type="entry name" value="TRANSCRIPTION TERMINATION FACTOR NUSA"/>
    <property type="match status" value="1"/>
</dbReference>
<keyword evidence="5 6" id="KW-0804">Transcription</keyword>
<keyword evidence="3 6" id="KW-0694">RNA-binding</keyword>
<dbReference type="Pfam" id="PF13184">
    <property type="entry name" value="KH_NusA_1st"/>
    <property type="match status" value="1"/>
</dbReference>
<name>A0A6G9HGL7_9MOLU</name>
<dbReference type="InterPro" id="IPR010213">
    <property type="entry name" value="TF_NusA"/>
</dbReference>
<dbReference type="InterPro" id="IPR015946">
    <property type="entry name" value="KH_dom-like_a/b"/>
</dbReference>
<dbReference type="SUPFAM" id="SSF69705">
    <property type="entry name" value="Transcription factor NusA, N-terminal domain"/>
    <property type="match status" value="1"/>
</dbReference>
<evidence type="ECO:0000256" key="3">
    <source>
        <dbReference type="ARBA" id="ARBA00022884"/>
    </source>
</evidence>
<organism evidence="10">
    <name type="scientific">uncultured Mycoplasmataceae bacterium</name>
    <dbReference type="NCBI Taxonomy" id="300027"/>
    <lineage>
        <taxon>Bacteria</taxon>
        <taxon>Bacillati</taxon>
        <taxon>Mycoplasmatota</taxon>
        <taxon>Mollicutes</taxon>
        <taxon>Mycoplasmataceae</taxon>
        <taxon>environmental samples</taxon>
    </lineage>
</organism>
<dbReference type="InterPro" id="IPR012340">
    <property type="entry name" value="NA-bd_OB-fold"/>
</dbReference>
<dbReference type="InterPro" id="IPR058582">
    <property type="entry name" value="KH_NusA_2nd"/>
</dbReference>
<proteinExistence type="inferred from homology"/>
<keyword evidence="2 6" id="KW-0963">Cytoplasm</keyword>
<evidence type="ECO:0000313" key="10">
    <source>
        <dbReference type="EMBL" id="QIQ09852.1"/>
    </source>
</evidence>
<dbReference type="Pfam" id="PF26594">
    <property type="entry name" value="KH_NusA_2nd"/>
    <property type="match status" value="1"/>
</dbReference>
<gene>
    <name evidence="6 10" type="primary">nusA</name>
    <name evidence="10" type="ORF">PlMoll_0150</name>
</gene>
<keyword evidence="6" id="KW-0889">Transcription antitermination</keyword>
<dbReference type="Gene3D" id="3.30.1480.10">
    <property type="entry name" value="NusA, N-terminal domain"/>
    <property type="match status" value="1"/>
</dbReference>
<comment type="subunit">
    <text evidence="6">Monomer. Binds directly to the core enzyme of the DNA-dependent RNA polymerase and to nascent RNA.</text>
</comment>
<dbReference type="HAMAP" id="MF_00945_B">
    <property type="entry name" value="NusA_B"/>
    <property type="match status" value="1"/>
</dbReference>
<comment type="function">
    <text evidence="6">Participates in both transcription termination and antitermination.</text>
</comment>
<evidence type="ECO:0000256" key="4">
    <source>
        <dbReference type="ARBA" id="ARBA00023015"/>
    </source>
</evidence>
<dbReference type="PANTHER" id="PTHR22648:SF0">
    <property type="entry name" value="TRANSCRIPTION TERMINATION_ANTITERMINATION PROTEIN NUSA"/>
    <property type="match status" value="1"/>
</dbReference>
<dbReference type="InterPro" id="IPR030842">
    <property type="entry name" value="TF_NusA_bacterial"/>
</dbReference>